<dbReference type="AlphaFoldDB" id="W1V5G9"/>
<evidence type="ECO:0000313" key="1">
    <source>
        <dbReference type="EMBL" id="ETJ01243.1"/>
    </source>
</evidence>
<proteinExistence type="predicted"/>
<name>W1V5G9_9FIRM</name>
<reference evidence="1 2" key="1">
    <citation type="submission" date="2013-12" db="EMBL/GenBank/DDBJ databases">
        <title>A Varibaculum cambriense genome reconstructed from a premature infant gut community with otherwise low bacterial novelty that shifts toward anaerobic metabolism during the third week of life.</title>
        <authorList>
            <person name="Brown C.T."/>
            <person name="Sharon I."/>
            <person name="Thomas B.C."/>
            <person name="Castelle C.J."/>
            <person name="Morowitz M.J."/>
            <person name="Banfield J.F."/>
        </authorList>
    </citation>
    <scope>NUCLEOTIDE SEQUENCE [LARGE SCALE GENOMIC DNA]</scope>
    <source>
        <strain evidence="2">DORA_11</strain>
    </source>
</reference>
<dbReference type="EMBL" id="AZMJ01000129">
    <property type="protein sequence ID" value="ETJ01243.1"/>
    <property type="molecule type" value="Genomic_DNA"/>
</dbReference>
<comment type="caution">
    <text evidence="1">The sequence shown here is derived from an EMBL/GenBank/DDBJ whole genome shotgun (WGS) entry which is preliminary data.</text>
</comment>
<evidence type="ECO:0000313" key="2">
    <source>
        <dbReference type="Proteomes" id="UP000018855"/>
    </source>
</evidence>
<organism evidence="1 2">
    <name type="scientific">Veillonella dispar DORA_11</name>
    <dbReference type="NCBI Taxonomy" id="1403949"/>
    <lineage>
        <taxon>Bacteria</taxon>
        <taxon>Bacillati</taxon>
        <taxon>Bacillota</taxon>
        <taxon>Negativicutes</taxon>
        <taxon>Veillonellales</taxon>
        <taxon>Veillonellaceae</taxon>
        <taxon>Veillonella</taxon>
    </lineage>
</organism>
<sequence length="65" mass="7116">MPAINKHTLFHPLLPTTDDNGQYRLQFNGTYGKAYNDRGYNDGALLASNLYSDALLPDNVATAEG</sequence>
<accession>W1V5G9</accession>
<protein>
    <submittedName>
        <fullName evidence="1">Uncharacterized protein</fullName>
    </submittedName>
</protein>
<dbReference type="Proteomes" id="UP000018855">
    <property type="component" value="Unassembled WGS sequence"/>
</dbReference>
<feature type="non-terminal residue" evidence="1">
    <location>
        <position position="65"/>
    </location>
</feature>
<gene>
    <name evidence="1" type="ORF">Q619_VDC00129G0001</name>
</gene>